<dbReference type="Proteomes" id="UP000663880">
    <property type="component" value="Unassembled WGS sequence"/>
</dbReference>
<keyword evidence="4" id="KW-0539">Nucleus</keyword>
<feature type="region of interest" description="Disordered" evidence="5">
    <location>
        <begin position="593"/>
        <end position="628"/>
    </location>
</feature>
<feature type="region of interest" description="Disordered" evidence="5">
    <location>
        <begin position="421"/>
        <end position="548"/>
    </location>
</feature>
<protein>
    <recommendedName>
        <fullName evidence="8">Ribosomal RNA processing protein 1 homolog</fullName>
    </recommendedName>
</protein>
<sequence>MKSVDKKKVKKPIKKKPFLKPKKEKVLIVAQEFKFAKLLSGNEKTTRDRVLKSLKKWLSSCFSKNYVFKEDDFIRVWKGLFYAVWMSDKPLIQEDLCESISHILDLFPNDQFKYAMMMTKVGFKVLGTEWYGIDQHRIDKFLMLVRRYLRGSFRCLSRKDWDSDACIAYANMLSSEDGVLAVKTPFYARNGISMILHIIECFLEELAKISKGKIPEECLTELLDPFIKQICIGEQHEVYTASRQLLTDLLKQSDLGLKYAGATQAWKNMGCPDGGPDAFELISDEEAEEDAKDYSTTNGPLDPRAGRVNVTLEPLPVPAQLVAQRIRQYMKKSASKAYKRANTCLQRFEKLSQDDYPLKIRLEEMELPLPKGNTRKSAVNLKLLEKSLVVGSDELALRGLSRKHRKRLLAKSRAGLSIMEDIPDIQTDENKEEKESTKPEDKVKSRKRKNKDAAAKPDKKPKLELKDVKKETNKKVNKKNKENELVDKSKSKVKTNKKDNVLVNKKENKNKSNEKTKAESKNDVKSDKKQPVAKTEKKEKKLNKKEEKIPVKTKSFAKAEKKVNVETPKKVKFVLKNNCMQGTVDYYKSIRQSPSIPFDSSKKPAKTNLKPSTPSPINPFFKKKLRLK</sequence>
<dbReference type="GO" id="GO:0006364">
    <property type="term" value="P:rRNA processing"/>
    <property type="evidence" value="ECO:0007669"/>
    <property type="project" value="UniProtKB-KW"/>
</dbReference>
<dbReference type="AlphaFoldDB" id="A0A821UCY2"/>
<dbReference type="EMBL" id="CAJOBZ010000030">
    <property type="protein sequence ID" value="CAF4887972.1"/>
    <property type="molecule type" value="Genomic_DNA"/>
</dbReference>
<comment type="subcellular location">
    <subcellularLocation>
        <location evidence="1">Nucleus</location>
    </subcellularLocation>
</comment>
<feature type="compositionally biased region" description="Basic and acidic residues" evidence="5">
    <location>
        <begin position="428"/>
        <end position="443"/>
    </location>
</feature>
<dbReference type="GO" id="GO:0005634">
    <property type="term" value="C:nucleus"/>
    <property type="evidence" value="ECO:0007669"/>
    <property type="project" value="UniProtKB-SubCell"/>
</dbReference>
<name>A0A821UCY2_9NEOP</name>
<evidence type="ECO:0000256" key="2">
    <source>
        <dbReference type="ARBA" id="ARBA00006374"/>
    </source>
</evidence>
<evidence type="ECO:0000256" key="4">
    <source>
        <dbReference type="ARBA" id="ARBA00023242"/>
    </source>
</evidence>
<evidence type="ECO:0000313" key="7">
    <source>
        <dbReference type="Proteomes" id="UP000663880"/>
    </source>
</evidence>
<comment type="caution">
    <text evidence="6">The sequence shown here is derived from an EMBL/GenBank/DDBJ whole genome shotgun (WGS) entry which is preliminary data.</text>
</comment>
<dbReference type="InterPro" id="IPR010301">
    <property type="entry name" value="RRP1"/>
</dbReference>
<feature type="compositionally biased region" description="Basic and acidic residues" evidence="5">
    <location>
        <begin position="451"/>
        <end position="548"/>
    </location>
</feature>
<evidence type="ECO:0000313" key="6">
    <source>
        <dbReference type="EMBL" id="CAF4887972.1"/>
    </source>
</evidence>
<evidence type="ECO:0000256" key="5">
    <source>
        <dbReference type="SAM" id="MobiDB-lite"/>
    </source>
</evidence>
<feature type="region of interest" description="Disordered" evidence="5">
    <location>
        <begin position="287"/>
        <end position="307"/>
    </location>
</feature>
<proteinExistence type="inferred from homology"/>
<organism evidence="6 7">
    <name type="scientific">Pieris macdunnoughi</name>
    <dbReference type="NCBI Taxonomy" id="345717"/>
    <lineage>
        <taxon>Eukaryota</taxon>
        <taxon>Metazoa</taxon>
        <taxon>Ecdysozoa</taxon>
        <taxon>Arthropoda</taxon>
        <taxon>Hexapoda</taxon>
        <taxon>Insecta</taxon>
        <taxon>Pterygota</taxon>
        <taxon>Neoptera</taxon>
        <taxon>Endopterygota</taxon>
        <taxon>Lepidoptera</taxon>
        <taxon>Glossata</taxon>
        <taxon>Ditrysia</taxon>
        <taxon>Papilionoidea</taxon>
        <taxon>Pieridae</taxon>
        <taxon>Pierinae</taxon>
        <taxon>Pieris</taxon>
    </lineage>
</organism>
<evidence type="ECO:0000256" key="1">
    <source>
        <dbReference type="ARBA" id="ARBA00004123"/>
    </source>
</evidence>
<evidence type="ECO:0008006" key="8">
    <source>
        <dbReference type="Google" id="ProtNLM"/>
    </source>
</evidence>
<dbReference type="PANTHER" id="PTHR13026:SF0">
    <property type="entry name" value="RIBOSOMAL RNA PROCESSING 1B"/>
    <property type="match status" value="1"/>
</dbReference>
<accession>A0A821UCY2</accession>
<dbReference type="Pfam" id="PF05997">
    <property type="entry name" value="Nop52"/>
    <property type="match status" value="1"/>
</dbReference>
<keyword evidence="3" id="KW-0698">rRNA processing</keyword>
<gene>
    <name evidence="6" type="ORF">PMACD_LOCUS10201</name>
</gene>
<dbReference type="OrthoDB" id="2019504at2759"/>
<evidence type="ECO:0000256" key="3">
    <source>
        <dbReference type="ARBA" id="ARBA00022552"/>
    </source>
</evidence>
<comment type="similarity">
    <text evidence="2">Belongs to the RRP1 family.</text>
</comment>
<dbReference type="PANTHER" id="PTHR13026">
    <property type="entry name" value="NNP-1 PROTEIN NOVEL NUCLEAR PROTEIN 1 NOP52"/>
    <property type="match status" value="1"/>
</dbReference>
<dbReference type="GO" id="GO:0030688">
    <property type="term" value="C:preribosome, small subunit precursor"/>
    <property type="evidence" value="ECO:0007669"/>
    <property type="project" value="InterPro"/>
</dbReference>
<reference evidence="6" key="1">
    <citation type="submission" date="2021-02" db="EMBL/GenBank/DDBJ databases">
        <authorList>
            <person name="Steward A R."/>
        </authorList>
    </citation>
    <scope>NUCLEOTIDE SEQUENCE</scope>
</reference>
<keyword evidence="7" id="KW-1185">Reference proteome</keyword>